<keyword evidence="7 8" id="KW-0472">Membrane</keyword>
<dbReference type="Pfam" id="PF01032">
    <property type="entry name" value="FecCD"/>
    <property type="match status" value="1"/>
</dbReference>
<evidence type="ECO:0000256" key="3">
    <source>
        <dbReference type="ARBA" id="ARBA00022448"/>
    </source>
</evidence>
<evidence type="ECO:0000256" key="8">
    <source>
        <dbReference type="SAM" id="Phobius"/>
    </source>
</evidence>
<comment type="similarity">
    <text evidence="2">Belongs to the binding-protein-dependent transport system permease family. FecCD subfamily.</text>
</comment>
<name>A0A222FQR1_9GAMM</name>
<dbReference type="AlphaFoldDB" id="A0A222FQR1"/>
<accession>A0A222FQR1</accession>
<dbReference type="InterPro" id="IPR000522">
    <property type="entry name" value="ABC_transptr_permease_BtuC"/>
</dbReference>
<dbReference type="Proteomes" id="UP000202440">
    <property type="component" value="Chromosome"/>
</dbReference>
<feature type="transmembrane region" description="Helical" evidence="8">
    <location>
        <begin position="305"/>
        <end position="324"/>
    </location>
</feature>
<feature type="transmembrane region" description="Helical" evidence="8">
    <location>
        <begin position="277"/>
        <end position="299"/>
    </location>
</feature>
<dbReference type="InterPro" id="IPR037294">
    <property type="entry name" value="ABC_BtuC-like"/>
</dbReference>
<dbReference type="EMBL" id="CP022530">
    <property type="protein sequence ID" value="ASP40846.1"/>
    <property type="molecule type" value="Genomic_DNA"/>
</dbReference>
<dbReference type="GO" id="GO:0022857">
    <property type="term" value="F:transmembrane transporter activity"/>
    <property type="evidence" value="ECO:0007669"/>
    <property type="project" value="InterPro"/>
</dbReference>
<reference evidence="9 10" key="1">
    <citation type="submission" date="2017-07" db="EMBL/GenBank/DDBJ databases">
        <title>Annotated genome sequence of Bacterioplanes sanyensis isolated from Red Sea.</title>
        <authorList>
            <person name="Rehman Z.U."/>
        </authorList>
    </citation>
    <scope>NUCLEOTIDE SEQUENCE [LARGE SCALE GENOMIC DNA]</scope>
    <source>
        <strain evidence="9 10">NV9</strain>
    </source>
</reference>
<dbReference type="FunFam" id="1.10.3470.10:FF:000001">
    <property type="entry name" value="Vitamin B12 ABC transporter permease BtuC"/>
    <property type="match status" value="1"/>
</dbReference>
<dbReference type="GO" id="GO:0033214">
    <property type="term" value="P:siderophore-iron import into cell"/>
    <property type="evidence" value="ECO:0007669"/>
    <property type="project" value="TreeGrafter"/>
</dbReference>
<evidence type="ECO:0000256" key="1">
    <source>
        <dbReference type="ARBA" id="ARBA00004651"/>
    </source>
</evidence>
<feature type="transmembrane region" description="Helical" evidence="8">
    <location>
        <begin position="188"/>
        <end position="206"/>
    </location>
</feature>
<dbReference type="Gene3D" id="1.10.3470.10">
    <property type="entry name" value="ABC transporter involved in vitamin B12 uptake, BtuC"/>
    <property type="match status" value="1"/>
</dbReference>
<dbReference type="CDD" id="cd06550">
    <property type="entry name" value="TM_ABC_iron-siderophores_like"/>
    <property type="match status" value="1"/>
</dbReference>
<feature type="transmembrane region" description="Helical" evidence="8">
    <location>
        <begin position="144"/>
        <end position="168"/>
    </location>
</feature>
<protein>
    <submittedName>
        <fullName evidence="9">Iron ABC transporter</fullName>
    </submittedName>
</protein>
<keyword evidence="5 8" id="KW-0812">Transmembrane</keyword>
<evidence type="ECO:0000256" key="5">
    <source>
        <dbReference type="ARBA" id="ARBA00022692"/>
    </source>
</evidence>
<keyword evidence="6 8" id="KW-1133">Transmembrane helix</keyword>
<feature type="transmembrane region" description="Helical" evidence="8">
    <location>
        <begin position="52"/>
        <end position="73"/>
    </location>
</feature>
<dbReference type="PANTHER" id="PTHR30472">
    <property type="entry name" value="FERRIC ENTEROBACTIN TRANSPORT SYSTEM PERMEASE PROTEIN"/>
    <property type="match status" value="1"/>
</dbReference>
<proteinExistence type="inferred from homology"/>
<dbReference type="KEGG" id="bsan:CHH28_06370"/>
<dbReference type="OrthoDB" id="9055647at2"/>
<sequence>MLVLALATGPVSVPTSQVLQSLGNVLVGAELSGSGVSSQQDWIVRELRLPRVLLAMLVGAGLAVAGAITQGVFRNPLADPGLIGVSSGAALAAVAVIVLQGSLLSGYAAFFGPFALPVAAFAGGLGVTWLIYRLSTCQGQTQMAMLLLAGVAINVIAGALTGILTYMADDQQLRSMTFWSMGSLAHGKWSEIAVLALCIAVPLLALPRFAALLNALLMGEAVAGHLGFAVQRGKRWLIVAAALMVGAGVAVAGMIGFIGLVVPHLLRLLMGPDHKALLPGCALLGATLLLVADTIARTWLAPADLPVGLVMAVIGGPVFLSLLLQQSRRVLA</sequence>
<dbReference type="SUPFAM" id="SSF81345">
    <property type="entry name" value="ABC transporter involved in vitamin B12 uptake, BtuC"/>
    <property type="match status" value="1"/>
</dbReference>
<keyword evidence="4" id="KW-1003">Cell membrane</keyword>
<evidence type="ECO:0000313" key="10">
    <source>
        <dbReference type="Proteomes" id="UP000202440"/>
    </source>
</evidence>
<evidence type="ECO:0000256" key="2">
    <source>
        <dbReference type="ARBA" id="ARBA00007935"/>
    </source>
</evidence>
<evidence type="ECO:0000256" key="7">
    <source>
        <dbReference type="ARBA" id="ARBA00023136"/>
    </source>
</evidence>
<feature type="transmembrane region" description="Helical" evidence="8">
    <location>
        <begin position="80"/>
        <end position="101"/>
    </location>
</feature>
<feature type="transmembrane region" description="Helical" evidence="8">
    <location>
        <begin position="107"/>
        <end position="132"/>
    </location>
</feature>
<evidence type="ECO:0000256" key="6">
    <source>
        <dbReference type="ARBA" id="ARBA00022989"/>
    </source>
</evidence>
<feature type="transmembrane region" description="Helical" evidence="8">
    <location>
        <begin position="236"/>
        <end position="265"/>
    </location>
</feature>
<dbReference type="GO" id="GO:0005886">
    <property type="term" value="C:plasma membrane"/>
    <property type="evidence" value="ECO:0007669"/>
    <property type="project" value="UniProtKB-SubCell"/>
</dbReference>
<dbReference type="PANTHER" id="PTHR30472:SF25">
    <property type="entry name" value="ABC TRANSPORTER PERMEASE PROTEIN MJ0876-RELATED"/>
    <property type="match status" value="1"/>
</dbReference>
<evidence type="ECO:0000256" key="4">
    <source>
        <dbReference type="ARBA" id="ARBA00022475"/>
    </source>
</evidence>
<organism evidence="9 10">
    <name type="scientific">Bacterioplanes sanyensis</name>
    <dbReference type="NCBI Taxonomy" id="1249553"/>
    <lineage>
        <taxon>Bacteria</taxon>
        <taxon>Pseudomonadati</taxon>
        <taxon>Pseudomonadota</taxon>
        <taxon>Gammaproteobacteria</taxon>
        <taxon>Oceanospirillales</taxon>
        <taxon>Oceanospirillaceae</taxon>
        <taxon>Bacterioplanes</taxon>
    </lineage>
</organism>
<gene>
    <name evidence="9" type="ORF">CHH28_06370</name>
</gene>
<keyword evidence="3" id="KW-0813">Transport</keyword>
<evidence type="ECO:0000313" key="9">
    <source>
        <dbReference type="EMBL" id="ASP40846.1"/>
    </source>
</evidence>
<feature type="transmembrane region" description="Helical" evidence="8">
    <location>
        <begin position="211"/>
        <end position="230"/>
    </location>
</feature>
<comment type="subcellular location">
    <subcellularLocation>
        <location evidence="1">Cell membrane</location>
        <topology evidence="1">Multi-pass membrane protein</topology>
    </subcellularLocation>
</comment>
<keyword evidence="10" id="KW-1185">Reference proteome</keyword>